<proteinExistence type="predicted"/>
<name>A0A2Z7AQS3_9LAMI</name>
<protein>
    <submittedName>
        <fullName evidence="1">Uncharacterized protein</fullName>
    </submittedName>
</protein>
<gene>
    <name evidence="1" type="ORF">F511_22460</name>
</gene>
<accession>A0A2Z7AQS3</accession>
<evidence type="ECO:0000313" key="2">
    <source>
        <dbReference type="Proteomes" id="UP000250235"/>
    </source>
</evidence>
<dbReference type="Proteomes" id="UP000250235">
    <property type="component" value="Unassembled WGS sequence"/>
</dbReference>
<dbReference type="EMBL" id="KV013373">
    <property type="protein sequence ID" value="KZV23796.1"/>
    <property type="molecule type" value="Genomic_DNA"/>
</dbReference>
<evidence type="ECO:0000313" key="1">
    <source>
        <dbReference type="EMBL" id="KZV23796.1"/>
    </source>
</evidence>
<organism evidence="1 2">
    <name type="scientific">Dorcoceras hygrometricum</name>
    <dbReference type="NCBI Taxonomy" id="472368"/>
    <lineage>
        <taxon>Eukaryota</taxon>
        <taxon>Viridiplantae</taxon>
        <taxon>Streptophyta</taxon>
        <taxon>Embryophyta</taxon>
        <taxon>Tracheophyta</taxon>
        <taxon>Spermatophyta</taxon>
        <taxon>Magnoliopsida</taxon>
        <taxon>eudicotyledons</taxon>
        <taxon>Gunneridae</taxon>
        <taxon>Pentapetalae</taxon>
        <taxon>asterids</taxon>
        <taxon>lamiids</taxon>
        <taxon>Lamiales</taxon>
        <taxon>Gesneriaceae</taxon>
        <taxon>Didymocarpoideae</taxon>
        <taxon>Trichosporeae</taxon>
        <taxon>Loxocarpinae</taxon>
        <taxon>Dorcoceras</taxon>
    </lineage>
</organism>
<sequence length="97" mass="11217">MGSKELDGEWLVGQWCLSWTSSIVSFKLCFDVQNFSYSFSQDSAGSLLSRRKMKRRRRGDPVAIFQQKRERSSSRLESAGAKQLTIYEELRELDVNC</sequence>
<reference evidence="1 2" key="1">
    <citation type="journal article" date="2015" name="Proc. Natl. Acad. Sci. U.S.A.">
        <title>The resurrection genome of Boea hygrometrica: A blueprint for survival of dehydration.</title>
        <authorList>
            <person name="Xiao L."/>
            <person name="Yang G."/>
            <person name="Zhang L."/>
            <person name="Yang X."/>
            <person name="Zhao S."/>
            <person name="Ji Z."/>
            <person name="Zhou Q."/>
            <person name="Hu M."/>
            <person name="Wang Y."/>
            <person name="Chen M."/>
            <person name="Xu Y."/>
            <person name="Jin H."/>
            <person name="Xiao X."/>
            <person name="Hu G."/>
            <person name="Bao F."/>
            <person name="Hu Y."/>
            <person name="Wan P."/>
            <person name="Li L."/>
            <person name="Deng X."/>
            <person name="Kuang T."/>
            <person name="Xiang C."/>
            <person name="Zhu J.K."/>
            <person name="Oliver M.J."/>
            <person name="He Y."/>
        </authorList>
    </citation>
    <scope>NUCLEOTIDE SEQUENCE [LARGE SCALE GENOMIC DNA]</scope>
    <source>
        <strain evidence="2">cv. XS01</strain>
    </source>
</reference>
<keyword evidence="2" id="KW-1185">Reference proteome</keyword>
<dbReference type="AlphaFoldDB" id="A0A2Z7AQS3"/>